<evidence type="ECO:0000259" key="1">
    <source>
        <dbReference type="Pfam" id="PF13699"/>
    </source>
</evidence>
<organism evidence="2 3">
    <name type="scientific">Blastomonas fulva</name>
    <dbReference type="NCBI Taxonomy" id="1550728"/>
    <lineage>
        <taxon>Bacteria</taxon>
        <taxon>Pseudomonadati</taxon>
        <taxon>Pseudomonadota</taxon>
        <taxon>Alphaproteobacteria</taxon>
        <taxon>Sphingomonadales</taxon>
        <taxon>Sphingomonadaceae</taxon>
        <taxon>Blastomonas</taxon>
    </lineage>
</organism>
<sequence>MHGLKIAAGSLAWLGAMALGGCIERPSEEMLTPPPRVARALAVLGEQSVQSSRRVAAQAQRESGRLVQRSARVTAPVLAQAIRHAEAQSSRAGARSIPAPMAETLAPYFDRKLIGSVRWTIGTGRVDLGTFLTEQYMDEGAVALNRQVVFSSERLTQNVWIWAHELAHVEQYQRKGINGFAAAYIRDWQAIEREATARANEVTAAIRKAG</sequence>
<dbReference type="Proteomes" id="UP000258016">
    <property type="component" value="Chromosome"/>
</dbReference>
<dbReference type="Pfam" id="PF13699">
    <property type="entry name" value="eCIS_core"/>
    <property type="match status" value="1"/>
</dbReference>
<keyword evidence="3" id="KW-1185">Reference proteome</keyword>
<proteinExistence type="predicted"/>
<evidence type="ECO:0000313" key="2">
    <source>
        <dbReference type="EMBL" id="ASR52424.1"/>
    </source>
</evidence>
<dbReference type="PROSITE" id="PS51257">
    <property type="entry name" value="PROKAR_LIPOPROTEIN"/>
    <property type="match status" value="1"/>
</dbReference>
<reference evidence="2 3" key="1">
    <citation type="submission" date="2017-03" db="EMBL/GenBank/DDBJ databases">
        <title>Complete genome sequence of Blastomonas fulva degrading microcsystin LR.</title>
        <authorList>
            <person name="Lee H.-g."/>
            <person name="Jin L."/>
            <person name="oh H.-M."/>
        </authorList>
    </citation>
    <scope>NUCLEOTIDE SEQUENCE [LARGE SCALE GENOMIC DNA]</scope>
    <source>
        <strain evidence="2 3">T2</strain>
    </source>
</reference>
<name>A0ABN5BA65_9SPHN</name>
<feature type="domain" description="eCIS core" evidence="1">
    <location>
        <begin position="137"/>
        <end position="175"/>
    </location>
</feature>
<dbReference type="EMBL" id="CP020083">
    <property type="protein sequence ID" value="ASR52424.1"/>
    <property type="molecule type" value="Genomic_DNA"/>
</dbReference>
<accession>A0ABN5BA65</accession>
<evidence type="ECO:0000313" key="3">
    <source>
        <dbReference type="Proteomes" id="UP000258016"/>
    </source>
</evidence>
<dbReference type="GeneID" id="303486683"/>
<dbReference type="InterPro" id="IPR025295">
    <property type="entry name" value="eCIS_core_dom"/>
</dbReference>
<gene>
    <name evidence="2" type="ORF">B5J99_13955</name>
</gene>
<protein>
    <recommendedName>
        <fullName evidence="1">eCIS core domain-containing protein</fullName>
    </recommendedName>
</protein>
<dbReference type="RefSeq" id="WP_117352711.1">
    <property type="nucleotide sequence ID" value="NZ_CBDIRB010000001.1"/>
</dbReference>